<gene>
    <name evidence="2" type="ORF">Fmac_014788</name>
</gene>
<evidence type="ECO:0000313" key="2">
    <source>
        <dbReference type="EMBL" id="KAL2333575.1"/>
    </source>
</evidence>
<feature type="signal peptide" evidence="1">
    <location>
        <begin position="1"/>
        <end position="21"/>
    </location>
</feature>
<dbReference type="EMBL" id="JBGMDY010000005">
    <property type="protein sequence ID" value="KAL2333575.1"/>
    <property type="molecule type" value="Genomic_DNA"/>
</dbReference>
<dbReference type="AlphaFoldDB" id="A0ABD1MEQ7"/>
<organism evidence="2 3">
    <name type="scientific">Flemingia macrophylla</name>
    <dbReference type="NCBI Taxonomy" id="520843"/>
    <lineage>
        <taxon>Eukaryota</taxon>
        <taxon>Viridiplantae</taxon>
        <taxon>Streptophyta</taxon>
        <taxon>Embryophyta</taxon>
        <taxon>Tracheophyta</taxon>
        <taxon>Spermatophyta</taxon>
        <taxon>Magnoliopsida</taxon>
        <taxon>eudicotyledons</taxon>
        <taxon>Gunneridae</taxon>
        <taxon>Pentapetalae</taxon>
        <taxon>rosids</taxon>
        <taxon>fabids</taxon>
        <taxon>Fabales</taxon>
        <taxon>Fabaceae</taxon>
        <taxon>Papilionoideae</taxon>
        <taxon>50 kb inversion clade</taxon>
        <taxon>NPAAA clade</taxon>
        <taxon>indigoferoid/millettioid clade</taxon>
        <taxon>Phaseoleae</taxon>
        <taxon>Flemingia</taxon>
    </lineage>
</organism>
<evidence type="ECO:0000313" key="3">
    <source>
        <dbReference type="Proteomes" id="UP001603857"/>
    </source>
</evidence>
<reference evidence="2 3" key="1">
    <citation type="submission" date="2024-08" db="EMBL/GenBank/DDBJ databases">
        <title>Insights into the chromosomal genome structure of Flemingia macrophylla.</title>
        <authorList>
            <person name="Ding Y."/>
            <person name="Zhao Y."/>
            <person name="Bi W."/>
            <person name="Wu M."/>
            <person name="Zhao G."/>
            <person name="Gong Y."/>
            <person name="Li W."/>
            <person name="Zhang P."/>
        </authorList>
    </citation>
    <scope>NUCLEOTIDE SEQUENCE [LARGE SCALE GENOMIC DNA]</scope>
    <source>
        <strain evidence="2">DYQJB</strain>
        <tissue evidence="2">Leaf</tissue>
    </source>
</reference>
<accession>A0ABD1MEQ7</accession>
<keyword evidence="3" id="KW-1185">Reference proteome</keyword>
<proteinExistence type="predicted"/>
<protein>
    <submittedName>
        <fullName evidence="2">Uncharacterized protein</fullName>
    </submittedName>
</protein>
<comment type="caution">
    <text evidence="2">The sequence shown here is derived from an EMBL/GenBank/DDBJ whole genome shotgun (WGS) entry which is preliminary data.</text>
</comment>
<feature type="chain" id="PRO_5044879831" evidence="1">
    <location>
        <begin position="22"/>
        <end position="129"/>
    </location>
</feature>
<dbReference type="Proteomes" id="UP001603857">
    <property type="component" value="Unassembled WGS sequence"/>
</dbReference>
<keyword evidence="1" id="KW-0732">Signal</keyword>
<evidence type="ECO:0000256" key="1">
    <source>
        <dbReference type="SAM" id="SignalP"/>
    </source>
</evidence>
<name>A0ABD1MEQ7_9FABA</name>
<sequence>MGKFTFFLIFLALVAFHGSLVEHRRKASKQYSPRNTNTAVANPHLIPSLETSNEGVIGLEGASVAGNTYAFQPTIPGVSGVGHRIITSQDNNVKIIVEVQNPLVDVFVTKDSKDDFKPTDPVSTTKNND</sequence>